<reference evidence="2 3" key="1">
    <citation type="submission" date="2024-05" db="EMBL/GenBank/DDBJ databases">
        <title>Genome sequencing and assembly of Indian major carp, Cirrhinus mrigala (Hamilton, 1822).</title>
        <authorList>
            <person name="Mohindra V."/>
            <person name="Chowdhury L.M."/>
            <person name="Lal K."/>
            <person name="Jena J.K."/>
        </authorList>
    </citation>
    <scope>NUCLEOTIDE SEQUENCE [LARGE SCALE GENOMIC DNA]</scope>
    <source>
        <strain evidence="2">CM1030</strain>
        <tissue evidence="2">Blood</tissue>
    </source>
</reference>
<sequence>MRVRVSDLQREAQLESERLRDMESRLAQANKEISTKEQSLMRTQDQLTRAQTRITQETDR</sequence>
<evidence type="ECO:0000313" key="3">
    <source>
        <dbReference type="Proteomes" id="UP001529510"/>
    </source>
</evidence>
<feature type="compositionally biased region" description="Polar residues" evidence="1">
    <location>
        <begin position="36"/>
        <end position="60"/>
    </location>
</feature>
<comment type="caution">
    <text evidence="2">The sequence shown here is derived from an EMBL/GenBank/DDBJ whole genome shotgun (WGS) entry which is preliminary data.</text>
</comment>
<dbReference type="AlphaFoldDB" id="A0ABD0PQJ1"/>
<feature type="region of interest" description="Disordered" evidence="1">
    <location>
        <begin position="1"/>
        <end position="20"/>
    </location>
</feature>
<dbReference type="EMBL" id="JAMKFB020000014">
    <property type="protein sequence ID" value="KAL0176309.1"/>
    <property type="molecule type" value="Genomic_DNA"/>
</dbReference>
<accession>A0ABD0PQJ1</accession>
<keyword evidence="3" id="KW-1185">Reference proteome</keyword>
<evidence type="ECO:0000256" key="1">
    <source>
        <dbReference type="SAM" id="MobiDB-lite"/>
    </source>
</evidence>
<protein>
    <submittedName>
        <fullName evidence="2">Uncharacterized protein</fullName>
    </submittedName>
</protein>
<feature type="non-terminal residue" evidence="2">
    <location>
        <position position="60"/>
    </location>
</feature>
<proteinExistence type="predicted"/>
<evidence type="ECO:0000313" key="2">
    <source>
        <dbReference type="EMBL" id="KAL0176309.1"/>
    </source>
</evidence>
<feature type="region of interest" description="Disordered" evidence="1">
    <location>
        <begin position="30"/>
        <end position="60"/>
    </location>
</feature>
<gene>
    <name evidence="2" type="ORF">M9458_028639</name>
</gene>
<dbReference type="Proteomes" id="UP001529510">
    <property type="component" value="Unassembled WGS sequence"/>
</dbReference>
<organism evidence="2 3">
    <name type="scientific">Cirrhinus mrigala</name>
    <name type="common">Mrigala</name>
    <dbReference type="NCBI Taxonomy" id="683832"/>
    <lineage>
        <taxon>Eukaryota</taxon>
        <taxon>Metazoa</taxon>
        <taxon>Chordata</taxon>
        <taxon>Craniata</taxon>
        <taxon>Vertebrata</taxon>
        <taxon>Euteleostomi</taxon>
        <taxon>Actinopterygii</taxon>
        <taxon>Neopterygii</taxon>
        <taxon>Teleostei</taxon>
        <taxon>Ostariophysi</taxon>
        <taxon>Cypriniformes</taxon>
        <taxon>Cyprinidae</taxon>
        <taxon>Labeoninae</taxon>
        <taxon>Labeonini</taxon>
        <taxon>Cirrhinus</taxon>
    </lineage>
</organism>
<name>A0ABD0PQJ1_CIRMR</name>